<keyword evidence="1 2" id="KW-0378">Hydrolase</keyword>
<dbReference type="PANTHER" id="PTHR33886:SF8">
    <property type="entry name" value="UNSATURATED RHAMNOGALACTURONAN HYDROLASE (EUROFUNG)"/>
    <property type="match status" value="1"/>
</dbReference>
<name>A0ABW9RX72_9BACT</name>
<reference evidence="2 3" key="1">
    <citation type="submission" date="2019-02" db="EMBL/GenBank/DDBJ databases">
        <authorList>
            <person name="Goldberg S.R."/>
            <person name="Haltli B.A."/>
            <person name="Correa H."/>
            <person name="Russell K.G."/>
        </authorList>
    </citation>
    <scope>NUCLEOTIDE SEQUENCE [LARGE SCALE GENOMIC DNA]</scope>
    <source>
        <strain evidence="2 3">JCM 16186</strain>
    </source>
</reference>
<evidence type="ECO:0000313" key="2">
    <source>
        <dbReference type="EMBL" id="MTI28823.1"/>
    </source>
</evidence>
<sequence>MSVIMVSVGLLAGCSGKGGDQGKEEVKAEVPATTVTAKVSGKEMAVKMADSEMKRTPDAQYLDFRPKPKWEYTNGLVCSSFLKLSEATGDKKYYNYAVAYADSMINAEGEIKTYKQTDYNIDRVNPGKFLIDLYKETGKENYKVAIHTLRDQMKEHPRTSEGGFWHKKRYPHQMWLDGIYMGSPFLAKYAANFDEPALFDDVANQIYLIDKYAYDPETGLYYHGWDESREQEWADKETGLSPNFWGRGMGWFAMALVDVLDYMPEDHPKQQMIVDIANKMAAGLVKYQDTSGLWYQVVNMGEKEGNYLEASASSMFAYFLLKGVEKGYLDQKFAENGIEAYEGLLKNLIKTEDDGSISITQVCAVAGLGGDPYRSGTYEYYINEEKRDNDPKAIGPFIMASLEYDKVINSHSE</sequence>
<dbReference type="Proteomes" id="UP000798808">
    <property type="component" value="Unassembled WGS sequence"/>
</dbReference>
<evidence type="ECO:0000313" key="3">
    <source>
        <dbReference type="Proteomes" id="UP000798808"/>
    </source>
</evidence>
<gene>
    <name evidence="2" type="ORF">E1163_27940</name>
</gene>
<proteinExistence type="predicted"/>
<dbReference type="InterPro" id="IPR052043">
    <property type="entry name" value="PolySaccharide_Degr_Enz"/>
</dbReference>
<dbReference type="GO" id="GO:0016787">
    <property type="term" value="F:hydrolase activity"/>
    <property type="evidence" value="ECO:0007669"/>
    <property type="project" value="UniProtKB-KW"/>
</dbReference>
<dbReference type="InterPro" id="IPR012341">
    <property type="entry name" value="6hp_glycosidase-like_sf"/>
</dbReference>
<accession>A0ABW9RX72</accession>
<evidence type="ECO:0000256" key="1">
    <source>
        <dbReference type="ARBA" id="ARBA00022801"/>
    </source>
</evidence>
<protein>
    <submittedName>
        <fullName evidence="2">Glycosyl hydrolase family 88</fullName>
    </submittedName>
</protein>
<dbReference type="Pfam" id="PF07470">
    <property type="entry name" value="Glyco_hydro_88"/>
    <property type="match status" value="1"/>
</dbReference>
<comment type="caution">
    <text evidence="2">The sequence shown here is derived from an EMBL/GenBank/DDBJ whole genome shotgun (WGS) entry which is preliminary data.</text>
</comment>
<keyword evidence="3" id="KW-1185">Reference proteome</keyword>
<dbReference type="PANTHER" id="PTHR33886">
    <property type="entry name" value="UNSATURATED RHAMNOGALACTURONAN HYDROLASE (EUROFUNG)"/>
    <property type="match status" value="1"/>
</dbReference>
<dbReference type="InterPro" id="IPR008928">
    <property type="entry name" value="6-hairpin_glycosidase_sf"/>
</dbReference>
<dbReference type="Gene3D" id="1.50.10.10">
    <property type="match status" value="1"/>
</dbReference>
<organism evidence="2 3">
    <name type="scientific">Fulvivirga kasyanovii</name>
    <dbReference type="NCBI Taxonomy" id="396812"/>
    <lineage>
        <taxon>Bacteria</taxon>
        <taxon>Pseudomonadati</taxon>
        <taxon>Bacteroidota</taxon>
        <taxon>Cytophagia</taxon>
        <taxon>Cytophagales</taxon>
        <taxon>Fulvivirgaceae</taxon>
        <taxon>Fulvivirga</taxon>
    </lineage>
</organism>
<dbReference type="SUPFAM" id="SSF48208">
    <property type="entry name" value="Six-hairpin glycosidases"/>
    <property type="match status" value="1"/>
</dbReference>
<dbReference type="InterPro" id="IPR010905">
    <property type="entry name" value="Glyco_hydro_88"/>
</dbReference>
<dbReference type="EMBL" id="SMLW01000673">
    <property type="protein sequence ID" value="MTI28823.1"/>
    <property type="molecule type" value="Genomic_DNA"/>
</dbReference>